<dbReference type="GO" id="GO:0048731">
    <property type="term" value="P:system development"/>
    <property type="evidence" value="ECO:0007669"/>
    <property type="project" value="UniProtKB-ARBA"/>
</dbReference>
<evidence type="ECO:0000256" key="2">
    <source>
        <dbReference type="ARBA" id="ARBA00022723"/>
    </source>
</evidence>
<accession>A0AAJ6VW35</accession>
<dbReference type="Gene3D" id="2.20.25.420">
    <property type="entry name" value="ZPR1, zinc finger domain"/>
    <property type="match status" value="2"/>
</dbReference>
<evidence type="ECO:0000313" key="10">
    <source>
        <dbReference type="RefSeq" id="XP_003740879.1"/>
    </source>
</evidence>
<keyword evidence="2" id="KW-0479">Metal-binding</keyword>
<name>A0AAJ6VW35_9ACAR</name>
<comment type="similarity">
    <text evidence="1">Belongs to the ZPR1 family.</text>
</comment>
<evidence type="ECO:0000256" key="7">
    <source>
        <dbReference type="SAM" id="MobiDB-lite"/>
    </source>
</evidence>
<dbReference type="InterPro" id="IPR040141">
    <property type="entry name" value="ZPR1"/>
</dbReference>
<feature type="compositionally biased region" description="Basic and acidic residues" evidence="7">
    <location>
        <begin position="446"/>
        <end position="462"/>
    </location>
</feature>
<evidence type="ECO:0000256" key="3">
    <source>
        <dbReference type="ARBA" id="ARBA00022737"/>
    </source>
</evidence>
<keyword evidence="4" id="KW-0863">Zinc-finger</keyword>
<dbReference type="InterPro" id="IPR042452">
    <property type="entry name" value="ZPR1_Znf1/2"/>
</dbReference>
<protein>
    <recommendedName>
        <fullName evidence="6">Zinc finger protein ZPR1</fullName>
    </recommendedName>
</protein>
<dbReference type="FunFam" id="2.20.25.420:FF:000003">
    <property type="entry name" value="zinc finger protein ZPR1"/>
    <property type="match status" value="1"/>
</dbReference>
<evidence type="ECO:0000256" key="4">
    <source>
        <dbReference type="ARBA" id="ARBA00022771"/>
    </source>
</evidence>
<dbReference type="PANTHER" id="PTHR10876:SF0">
    <property type="entry name" value="ZINC FINGER PROTEIN ZPR1"/>
    <property type="match status" value="1"/>
</dbReference>
<dbReference type="FunFam" id="2.60.120.1040:FF:000001">
    <property type="entry name" value="Zinc finger protein ZPR1"/>
    <property type="match status" value="1"/>
</dbReference>
<dbReference type="PANTHER" id="PTHR10876">
    <property type="entry name" value="ZINC FINGER PROTEIN ZPR1"/>
    <property type="match status" value="1"/>
</dbReference>
<feature type="domain" description="Zinc finger ZPR1-type" evidence="8">
    <location>
        <begin position="256"/>
        <end position="416"/>
    </location>
</feature>
<proteinExistence type="inferred from homology"/>
<gene>
    <name evidence="10" type="primary">LOC100897334</name>
</gene>
<evidence type="ECO:0000256" key="6">
    <source>
        <dbReference type="ARBA" id="ARBA00074960"/>
    </source>
</evidence>
<dbReference type="AlphaFoldDB" id="A0AAJ6VW35"/>
<keyword evidence="5" id="KW-0862">Zinc</keyword>
<dbReference type="FunFam" id="2.60.120.1040:FF:000006">
    <property type="entry name" value="Zinc finger protein zpr1"/>
    <property type="match status" value="1"/>
</dbReference>
<evidence type="ECO:0000259" key="8">
    <source>
        <dbReference type="SMART" id="SM00709"/>
    </source>
</evidence>
<dbReference type="Pfam" id="PF03367">
    <property type="entry name" value="Zn_ribbon_ZPR1"/>
    <property type="match status" value="2"/>
</dbReference>
<evidence type="ECO:0000256" key="5">
    <source>
        <dbReference type="ARBA" id="ARBA00022833"/>
    </source>
</evidence>
<dbReference type="Gene3D" id="2.60.120.1040">
    <property type="entry name" value="ZPR1, A/B domain"/>
    <property type="match status" value="2"/>
</dbReference>
<feature type="region of interest" description="Disordered" evidence="7">
    <location>
        <begin position="438"/>
        <end position="462"/>
    </location>
</feature>
<keyword evidence="9" id="KW-1185">Reference proteome</keyword>
<dbReference type="InterPro" id="IPR004457">
    <property type="entry name" value="Znf_ZPR1"/>
</dbReference>
<dbReference type="KEGG" id="goe:100897334"/>
<keyword evidence="3" id="KW-0677">Repeat</keyword>
<reference evidence="10" key="1">
    <citation type="submission" date="2025-08" db="UniProtKB">
        <authorList>
            <consortium name="RefSeq"/>
        </authorList>
    </citation>
    <scope>IDENTIFICATION</scope>
</reference>
<organism evidence="9 10">
    <name type="scientific">Galendromus occidentalis</name>
    <name type="common">western predatory mite</name>
    <dbReference type="NCBI Taxonomy" id="34638"/>
    <lineage>
        <taxon>Eukaryota</taxon>
        <taxon>Metazoa</taxon>
        <taxon>Ecdysozoa</taxon>
        <taxon>Arthropoda</taxon>
        <taxon>Chelicerata</taxon>
        <taxon>Arachnida</taxon>
        <taxon>Acari</taxon>
        <taxon>Parasitiformes</taxon>
        <taxon>Mesostigmata</taxon>
        <taxon>Gamasina</taxon>
        <taxon>Phytoseioidea</taxon>
        <taxon>Phytoseiidae</taxon>
        <taxon>Typhlodrominae</taxon>
        <taxon>Galendromus</taxon>
    </lineage>
</organism>
<dbReference type="Proteomes" id="UP000694867">
    <property type="component" value="Unplaced"/>
</dbReference>
<evidence type="ECO:0000313" key="9">
    <source>
        <dbReference type="Proteomes" id="UP000694867"/>
    </source>
</evidence>
<sequence length="462" mass="52467">MGKALEFEFRSFMSLQMAEEKGSSGVEEEIFKDLHADEMDDEVMKIESLCLNCREQGETRLLLTKIPFYKEVVIMSFHCDHCGWSNNELQSASAIQERGQKLDLTVRYKRDLNRQVVKTEYASLTIPEVEFEVAEKSQPGLVTTIEGLIDRAIQGLSQTLARADIDPESREKINQFIIRIDKLKEVERPFHFILEDCSGNSFIENPYHPEKDLQLVVSHFSRSAAHNLMLGLNPETENSASKFTEELRDEVHSFPTQCPECRAPAEIKMKLTDIPHFKEVVIMAMVCEACGHKTNEIKSGGGIESLGKRIELRLERPEDLSRDVLKSETCLLEIPELEFEGGSALITGKFTTIEGLLDDLISQLGRDNPFLQGDSAEGDRKSKLEKFLSRLHAIKVGDERCTLVFDDPCGNSYVQNLLAPEPDPQLKITQYERTFEQNEELGLNDMKTEGYERDEKLAEPPD</sequence>
<dbReference type="GO" id="GO:0005634">
    <property type="term" value="C:nucleus"/>
    <property type="evidence" value="ECO:0007669"/>
    <property type="project" value="TreeGrafter"/>
</dbReference>
<dbReference type="InterPro" id="IPR042451">
    <property type="entry name" value="ZPR1_A/B_dom"/>
</dbReference>
<dbReference type="GeneID" id="100897334"/>
<dbReference type="NCBIfam" id="TIGR00310">
    <property type="entry name" value="ZPR1_znf"/>
    <property type="match status" value="2"/>
</dbReference>
<dbReference type="CTD" id="8882"/>
<dbReference type="InterPro" id="IPR056180">
    <property type="entry name" value="ZPR1_jr_dom"/>
</dbReference>
<dbReference type="RefSeq" id="XP_003740879.1">
    <property type="nucleotide sequence ID" value="XM_003740831.1"/>
</dbReference>
<dbReference type="GO" id="GO:0008270">
    <property type="term" value="F:zinc ion binding"/>
    <property type="evidence" value="ECO:0007669"/>
    <property type="project" value="UniProtKB-KW"/>
</dbReference>
<feature type="domain" description="Zinc finger ZPR1-type" evidence="8">
    <location>
        <begin position="48"/>
        <end position="205"/>
    </location>
</feature>
<dbReference type="SMART" id="SM00709">
    <property type="entry name" value="Zpr1"/>
    <property type="match status" value="2"/>
</dbReference>
<dbReference type="FunFam" id="2.20.25.420:FF:000001">
    <property type="entry name" value="Zinc finger protein ZPR1"/>
    <property type="match status" value="1"/>
</dbReference>
<evidence type="ECO:0000256" key="1">
    <source>
        <dbReference type="ARBA" id="ARBA00008354"/>
    </source>
</evidence>
<dbReference type="Pfam" id="PF22794">
    <property type="entry name" value="jr-ZPR1"/>
    <property type="match status" value="2"/>
</dbReference>